<feature type="domain" description="CN hydrolase" evidence="2">
    <location>
        <begin position="1"/>
        <end position="235"/>
    </location>
</feature>
<organism evidence="3 4">
    <name type="scientific">Anaerococcus nagyae</name>
    <dbReference type="NCBI Taxonomy" id="1755241"/>
    <lineage>
        <taxon>Bacteria</taxon>
        <taxon>Bacillati</taxon>
        <taxon>Bacillota</taxon>
        <taxon>Tissierellia</taxon>
        <taxon>Tissierellales</taxon>
        <taxon>Peptoniphilaceae</taxon>
        <taxon>Anaerococcus</taxon>
    </lineage>
</organism>
<keyword evidence="3" id="KW-0378">Hydrolase</keyword>
<dbReference type="PANTHER" id="PTHR23088:SF27">
    <property type="entry name" value="DEAMINATED GLUTATHIONE AMIDASE"/>
    <property type="match status" value="1"/>
</dbReference>
<evidence type="ECO:0000256" key="1">
    <source>
        <dbReference type="ARBA" id="ARBA00010613"/>
    </source>
</evidence>
<dbReference type="EMBL" id="QVEU01000001">
    <property type="protein sequence ID" value="RGB78223.1"/>
    <property type="molecule type" value="Genomic_DNA"/>
</dbReference>
<dbReference type="PROSITE" id="PS50263">
    <property type="entry name" value="CN_HYDROLASE"/>
    <property type="match status" value="1"/>
</dbReference>
<dbReference type="RefSeq" id="WP_117520535.1">
    <property type="nucleotide sequence ID" value="NZ_QVEU01000001.1"/>
</dbReference>
<name>A0A3E2TLL9_9FIRM</name>
<sequence length="256" mass="29137">MKIALGQVAPIKGEVDNNYKLIEDTIRKSKSKGADVVVLPEAWNTFYYPKNIEELADVDGKRSKEFLSNISKELDINIVGGSVAVKEDGKIYNRNYNYDRNGKLLSEYDKIHLFSPAGEDKLFTSGNKYATFEMDGVKCAVVLCYDVRFVERTRKFALDGIEILFICASWATSRLNHWEALNRARAIENQIFVVGVNSTRYKDDSGGHSMIVDPLGDYIVEPYETTGVKTAEINMNQVKDVRKQMNIYNDRRSDLY</sequence>
<dbReference type="Gene3D" id="3.60.110.10">
    <property type="entry name" value="Carbon-nitrogen hydrolase"/>
    <property type="match status" value="1"/>
</dbReference>
<dbReference type="PANTHER" id="PTHR23088">
    <property type="entry name" value="NITRILASE-RELATED"/>
    <property type="match status" value="1"/>
</dbReference>
<keyword evidence="4" id="KW-1185">Reference proteome</keyword>
<dbReference type="Pfam" id="PF00795">
    <property type="entry name" value="CN_hydrolase"/>
    <property type="match status" value="1"/>
</dbReference>
<proteinExistence type="inferred from homology"/>
<comment type="similarity">
    <text evidence="1">Belongs to the carbon-nitrogen hydrolase superfamily. NIT1/NIT2 family.</text>
</comment>
<dbReference type="Proteomes" id="UP000261011">
    <property type="component" value="Unassembled WGS sequence"/>
</dbReference>
<dbReference type="CDD" id="cd07583">
    <property type="entry name" value="nitrilase_5"/>
    <property type="match status" value="1"/>
</dbReference>
<evidence type="ECO:0000259" key="2">
    <source>
        <dbReference type="PROSITE" id="PS50263"/>
    </source>
</evidence>
<protein>
    <submittedName>
        <fullName evidence="3">Carbon-nitrogen family hydrolase</fullName>
    </submittedName>
</protein>
<reference evidence="3 4" key="1">
    <citation type="submission" date="2018-08" db="EMBL/GenBank/DDBJ databases">
        <title>A genome reference for cultivated species of the human gut microbiota.</title>
        <authorList>
            <person name="Zou Y."/>
            <person name="Xue W."/>
            <person name="Luo G."/>
        </authorList>
    </citation>
    <scope>NUCLEOTIDE SEQUENCE [LARGE SCALE GENOMIC DNA]</scope>
    <source>
        <strain evidence="3 4">OF01-3</strain>
    </source>
</reference>
<evidence type="ECO:0000313" key="4">
    <source>
        <dbReference type="Proteomes" id="UP000261011"/>
    </source>
</evidence>
<dbReference type="InterPro" id="IPR003010">
    <property type="entry name" value="C-N_Hydrolase"/>
</dbReference>
<dbReference type="GO" id="GO:0016787">
    <property type="term" value="F:hydrolase activity"/>
    <property type="evidence" value="ECO:0007669"/>
    <property type="project" value="UniProtKB-KW"/>
</dbReference>
<comment type="caution">
    <text evidence="3">The sequence shown here is derived from an EMBL/GenBank/DDBJ whole genome shotgun (WGS) entry which is preliminary data.</text>
</comment>
<accession>A0A3E2TLL9</accession>
<dbReference type="SUPFAM" id="SSF56317">
    <property type="entry name" value="Carbon-nitrogen hydrolase"/>
    <property type="match status" value="1"/>
</dbReference>
<evidence type="ECO:0000313" key="3">
    <source>
        <dbReference type="EMBL" id="RGB78223.1"/>
    </source>
</evidence>
<dbReference type="InterPro" id="IPR036526">
    <property type="entry name" value="C-N_Hydrolase_sf"/>
</dbReference>
<dbReference type="OrthoDB" id="9811121at2"/>
<dbReference type="AlphaFoldDB" id="A0A3E2TLL9"/>
<gene>
    <name evidence="3" type="ORF">DXA39_01880</name>
</gene>